<dbReference type="OrthoDB" id="9800350at2"/>
<dbReference type="PROSITE" id="PS51118">
    <property type="entry name" value="HTH_HXLR"/>
    <property type="match status" value="1"/>
</dbReference>
<evidence type="ECO:0000256" key="2">
    <source>
        <dbReference type="ARBA" id="ARBA00023125"/>
    </source>
</evidence>
<dbReference type="GO" id="GO:0003677">
    <property type="term" value="F:DNA binding"/>
    <property type="evidence" value="ECO:0007669"/>
    <property type="project" value="UniProtKB-KW"/>
</dbReference>
<name>A0A248UMA9_9HYPH</name>
<keyword evidence="3" id="KW-0804">Transcription</keyword>
<proteinExistence type="predicted"/>
<dbReference type="AlphaFoldDB" id="A0A248UMA9"/>
<evidence type="ECO:0000313" key="6">
    <source>
        <dbReference type="EMBL" id="KAA9357776.1"/>
    </source>
</evidence>
<dbReference type="SUPFAM" id="SSF46785">
    <property type="entry name" value="Winged helix' DNA-binding domain"/>
    <property type="match status" value="1"/>
</dbReference>
<keyword evidence="8" id="KW-1185">Reference proteome</keyword>
<dbReference type="InterPro" id="IPR036388">
    <property type="entry name" value="WH-like_DNA-bd_sf"/>
</dbReference>
<feature type="domain" description="HTH hxlR-type" evidence="4">
    <location>
        <begin position="30"/>
        <end position="128"/>
    </location>
</feature>
<dbReference type="EMBL" id="VYXQ01000029">
    <property type="protein sequence ID" value="KAA9357776.1"/>
    <property type="molecule type" value="Genomic_DNA"/>
</dbReference>
<dbReference type="Proteomes" id="UP000327108">
    <property type="component" value="Unassembled WGS sequence"/>
</dbReference>
<keyword evidence="1" id="KW-0805">Transcription regulation</keyword>
<dbReference type="Gene3D" id="1.10.10.10">
    <property type="entry name" value="Winged helix-like DNA-binding domain superfamily/Winged helix DNA-binding domain"/>
    <property type="match status" value="1"/>
</dbReference>
<evidence type="ECO:0000313" key="7">
    <source>
        <dbReference type="Proteomes" id="UP000215256"/>
    </source>
</evidence>
<evidence type="ECO:0000313" key="5">
    <source>
        <dbReference type="EMBL" id="ASV87399.1"/>
    </source>
</evidence>
<dbReference type="Proteomes" id="UP000215256">
    <property type="component" value="Chromosome 1"/>
</dbReference>
<dbReference type="RefSeq" id="WP_095446458.1">
    <property type="nucleotide sequence ID" value="NZ_CP022604.1"/>
</dbReference>
<evidence type="ECO:0000256" key="1">
    <source>
        <dbReference type="ARBA" id="ARBA00023015"/>
    </source>
</evidence>
<gene>
    <name evidence="5" type="ORF">CES85_0886</name>
    <name evidence="6" type="ORF">F3W84_21600</name>
</gene>
<dbReference type="InterPro" id="IPR002577">
    <property type="entry name" value="HTH_HxlR"/>
</dbReference>
<dbReference type="Pfam" id="PF01638">
    <property type="entry name" value="HxlR"/>
    <property type="match status" value="1"/>
</dbReference>
<evidence type="ECO:0000256" key="3">
    <source>
        <dbReference type="ARBA" id="ARBA00023163"/>
    </source>
</evidence>
<reference evidence="5 7" key="1">
    <citation type="submission" date="2017-07" db="EMBL/GenBank/DDBJ databases">
        <title>Phylogenetic study on the rhizospheric bacterium Ochrobactrum sp. A44.</title>
        <authorList>
            <person name="Krzyzanowska D.M."/>
            <person name="Ossowicki A."/>
            <person name="Rajewska M."/>
            <person name="Maciag T."/>
            <person name="Kaczynski Z."/>
            <person name="Czerwicka M."/>
            <person name="Jafra S."/>
        </authorList>
    </citation>
    <scope>NUCLEOTIDE SEQUENCE [LARGE SCALE GENOMIC DNA]</scope>
    <source>
        <strain evidence="5 7">A44</strain>
    </source>
</reference>
<dbReference type="KEGG" id="och:CES85_0886"/>
<dbReference type="EMBL" id="CP022604">
    <property type="protein sequence ID" value="ASV87399.1"/>
    <property type="molecule type" value="Genomic_DNA"/>
</dbReference>
<protein>
    <submittedName>
        <fullName evidence="6">Helix-turn-helix transcriptional regulator</fullName>
    </submittedName>
    <submittedName>
        <fullName evidence="5">HxlR-like helix-turn-helix family protein</fullName>
    </submittedName>
</protein>
<accession>A0A248UMA9</accession>
<evidence type="ECO:0000313" key="8">
    <source>
        <dbReference type="Proteomes" id="UP000327108"/>
    </source>
</evidence>
<reference evidence="6 8" key="2">
    <citation type="submission" date="2019-09" db="EMBL/GenBank/DDBJ databases">
        <title>Biological control of the noxious weed angled onion (Allium triquetrum) thwarted by endophytic bacteria in Victoria, Australia.</title>
        <authorList>
            <person name="Tehranchian P."/>
            <person name="Adair R.J."/>
            <person name="Van T.H."/>
            <person name="Morrison P.D."/>
            <person name="Williams H."/>
            <person name="Lawrie A.C."/>
        </authorList>
    </citation>
    <scope>NUCLEOTIDE SEQUENCE [LARGE SCALE GENOMIC DNA]</scope>
    <source>
        <strain evidence="6 8">RPTAtOch1</strain>
    </source>
</reference>
<keyword evidence="2" id="KW-0238">DNA-binding</keyword>
<dbReference type="InterPro" id="IPR036390">
    <property type="entry name" value="WH_DNA-bd_sf"/>
</dbReference>
<sequence>MTINTRPDAKAPLLSSTAAFQSDPDGEGLCPIREVLDRVGDTWSILVVFNLQTGSMRFNALRRAIEGISQRMLTVTLRSLERDGLVARHVRPTSPPEVEYSLTELGHSLAVPIDVLGQWAVKNRKEMREARSRFDGGVEE</sequence>
<dbReference type="PANTHER" id="PTHR33204">
    <property type="entry name" value="TRANSCRIPTIONAL REGULATOR, MARR FAMILY"/>
    <property type="match status" value="1"/>
</dbReference>
<dbReference type="PANTHER" id="PTHR33204:SF39">
    <property type="entry name" value="TRANSCRIPTIONAL REGULATORY PROTEIN"/>
    <property type="match status" value="1"/>
</dbReference>
<evidence type="ECO:0000259" key="4">
    <source>
        <dbReference type="PROSITE" id="PS51118"/>
    </source>
</evidence>
<organism evidence="5 7">
    <name type="scientific">Ochrobactrum quorumnocens</name>
    <dbReference type="NCBI Taxonomy" id="271865"/>
    <lineage>
        <taxon>Bacteria</taxon>
        <taxon>Pseudomonadati</taxon>
        <taxon>Pseudomonadota</taxon>
        <taxon>Alphaproteobacteria</taxon>
        <taxon>Hyphomicrobiales</taxon>
        <taxon>Brucellaceae</taxon>
        <taxon>Brucella/Ochrobactrum group</taxon>
        <taxon>Ochrobactrum</taxon>
    </lineage>
</organism>